<sequence length="118" mass="13712">MNTKATVICTCSLVISLIVESYHAQKLNIHWGPQSMMYLKGKYGKRFVLEDDTSVLKQSLQGLNTLIQEKTKEVLRTWTWRQPAHGFLRNMAWPWRHPAHGLFRNMAWQSGGSRLWLG</sequence>
<dbReference type="Proteomes" id="UP001469553">
    <property type="component" value="Unassembled WGS sequence"/>
</dbReference>
<accession>A0ABV0Y1R0</accession>
<keyword evidence="1" id="KW-0732">Signal</keyword>
<evidence type="ECO:0000256" key="1">
    <source>
        <dbReference type="SAM" id="SignalP"/>
    </source>
</evidence>
<evidence type="ECO:0000313" key="3">
    <source>
        <dbReference type="Proteomes" id="UP001469553"/>
    </source>
</evidence>
<name>A0ABV0Y1R0_9TELE</name>
<evidence type="ECO:0000313" key="2">
    <source>
        <dbReference type="EMBL" id="MEQ2287697.1"/>
    </source>
</evidence>
<gene>
    <name evidence="2" type="ORF">AMECASPLE_015396</name>
</gene>
<proteinExistence type="predicted"/>
<dbReference type="EMBL" id="JAHRIP010019891">
    <property type="protein sequence ID" value="MEQ2287697.1"/>
    <property type="molecule type" value="Genomic_DNA"/>
</dbReference>
<keyword evidence="3" id="KW-1185">Reference proteome</keyword>
<feature type="signal peptide" evidence="1">
    <location>
        <begin position="1"/>
        <end position="24"/>
    </location>
</feature>
<organism evidence="2 3">
    <name type="scientific">Ameca splendens</name>
    <dbReference type="NCBI Taxonomy" id="208324"/>
    <lineage>
        <taxon>Eukaryota</taxon>
        <taxon>Metazoa</taxon>
        <taxon>Chordata</taxon>
        <taxon>Craniata</taxon>
        <taxon>Vertebrata</taxon>
        <taxon>Euteleostomi</taxon>
        <taxon>Actinopterygii</taxon>
        <taxon>Neopterygii</taxon>
        <taxon>Teleostei</taxon>
        <taxon>Neoteleostei</taxon>
        <taxon>Acanthomorphata</taxon>
        <taxon>Ovalentaria</taxon>
        <taxon>Atherinomorphae</taxon>
        <taxon>Cyprinodontiformes</taxon>
        <taxon>Goodeidae</taxon>
        <taxon>Ameca</taxon>
    </lineage>
</organism>
<feature type="chain" id="PRO_5047222043" evidence="1">
    <location>
        <begin position="25"/>
        <end position="118"/>
    </location>
</feature>
<protein>
    <submittedName>
        <fullName evidence="2">Uncharacterized protein</fullName>
    </submittedName>
</protein>
<comment type="caution">
    <text evidence="2">The sequence shown here is derived from an EMBL/GenBank/DDBJ whole genome shotgun (WGS) entry which is preliminary data.</text>
</comment>
<reference evidence="2 3" key="1">
    <citation type="submission" date="2021-06" db="EMBL/GenBank/DDBJ databases">
        <authorList>
            <person name="Palmer J.M."/>
        </authorList>
    </citation>
    <scope>NUCLEOTIDE SEQUENCE [LARGE SCALE GENOMIC DNA]</scope>
    <source>
        <strain evidence="2 3">AS_MEX2019</strain>
        <tissue evidence="2">Muscle</tissue>
    </source>
</reference>